<dbReference type="GO" id="GO:0003697">
    <property type="term" value="F:single-stranded DNA binding"/>
    <property type="evidence" value="ECO:0007669"/>
    <property type="project" value="TreeGrafter"/>
</dbReference>
<keyword evidence="9" id="KW-0539">Nucleus</keyword>
<reference evidence="15 17" key="2">
    <citation type="journal article" date="2013" name="Nature">
        <title>Insights into bilaterian evolution from three spiralian genomes.</title>
        <authorList>
            <person name="Simakov O."/>
            <person name="Marletaz F."/>
            <person name="Cho S.J."/>
            <person name="Edsinger-Gonzales E."/>
            <person name="Havlak P."/>
            <person name="Hellsten U."/>
            <person name="Kuo D.H."/>
            <person name="Larsson T."/>
            <person name="Lv J."/>
            <person name="Arendt D."/>
            <person name="Savage R."/>
            <person name="Osoegawa K."/>
            <person name="de Jong P."/>
            <person name="Grimwood J."/>
            <person name="Chapman J.A."/>
            <person name="Shapiro H."/>
            <person name="Aerts A."/>
            <person name="Otillar R.P."/>
            <person name="Terry A.Y."/>
            <person name="Boore J.L."/>
            <person name="Grigoriev I.V."/>
            <person name="Lindberg D.R."/>
            <person name="Seaver E.C."/>
            <person name="Weisblat D.A."/>
            <person name="Putnam N.H."/>
            <person name="Rokhsar D.S."/>
        </authorList>
    </citation>
    <scope>NUCLEOTIDE SEQUENCE</scope>
    <source>
        <strain evidence="15 17">I ESC-2004</strain>
    </source>
</reference>
<organism evidence="15">
    <name type="scientific">Capitella teleta</name>
    <name type="common">Polychaete worm</name>
    <dbReference type="NCBI Taxonomy" id="283909"/>
    <lineage>
        <taxon>Eukaryota</taxon>
        <taxon>Metazoa</taxon>
        <taxon>Spiralia</taxon>
        <taxon>Lophotrochozoa</taxon>
        <taxon>Annelida</taxon>
        <taxon>Polychaeta</taxon>
        <taxon>Sedentaria</taxon>
        <taxon>Scolecida</taxon>
        <taxon>Capitellidae</taxon>
        <taxon>Capitella</taxon>
    </lineage>
</organism>
<dbReference type="GO" id="GO:0006270">
    <property type="term" value="P:DNA replication initiation"/>
    <property type="evidence" value="ECO:0007669"/>
    <property type="project" value="UniProtKB-UniRule"/>
</dbReference>
<dbReference type="InterPro" id="IPR018525">
    <property type="entry name" value="MCM_CS"/>
</dbReference>
<sequence>MDVAEHTVSTNQVKDSIGERCQKLFQDFLEEYSVDGTPKYLQEAQELIRPERNTLTVSLEDVERYNQQLATTIIEEYYRVYPFLCKAVRNFTQDRGQTPTAKDFYVSFEDVSTRLKVRDLTTAKIGTLLKITGQVVRTHPVHPELVSGTFICLDCQTVIKDVEQQFKYTQPTICRNPVCANRSRFLLDVNKSKFVDFQKARIQETQAELPRGCIPRSVEIILRAESVETAQAGDKCDFTGTLIVVPDISCLSMPGARAETSSRTKGGEGYDSEGVRGLKSLGVRDLNYRLAFLACTVTPCNRKYGGLNPHGDDEITPEMIKKQMTEAEWQKVYEMSRDKNLYQNLCNSLFPTIHGCEEVKKGVLLMLMGGVPKVTTEGTNLRGNINICVVGDPSTAKSQVLKQVEEFSPRAVYTSGKASTAAGLTAAVVKDEESYEFVIEAGALMLADNGVCCIDEFDKMDPRDQVAIHEAMEQQTISIAKAGVRATLNARTSILAAANPLAGRYDRTKSLKQNINMSAPIMSRFDLFFILVDECNEVVDYAIARLIVDLHSNAEISIERTYELADIQRYITFARQFKPKISKEAQEFMVEEYKRLRQRDSSGGTTKTSWRITVRQLESMIRLSEAMARLYCQDEVQPKHVKEAFRLLNKSIIRVEQPDVQLEEELQAEEPVAMETEDSEAPVTNGTNAEPKKPAMKLSYEEYKQLANLLVFYMRHREETSSGEDDDPGVRRSELVSWYLKEIESEIETEAQLMERKMLAEKVIYRLVNHDHVFIQLDQTGLLKKSKREEESLVREDDPILVVHPNYVVDA</sequence>
<dbReference type="GO" id="GO:1902969">
    <property type="term" value="P:mitotic DNA replication"/>
    <property type="evidence" value="ECO:0007669"/>
    <property type="project" value="TreeGrafter"/>
</dbReference>
<dbReference type="Gene3D" id="2.20.28.10">
    <property type="match status" value="1"/>
</dbReference>
<keyword evidence="10 12" id="KW-0131">Cell cycle</keyword>
<evidence type="ECO:0000256" key="5">
    <source>
        <dbReference type="ARBA" id="ARBA00022801"/>
    </source>
</evidence>
<dbReference type="Pfam" id="PF00493">
    <property type="entry name" value="MCM"/>
    <property type="match status" value="1"/>
</dbReference>
<evidence type="ECO:0000256" key="2">
    <source>
        <dbReference type="ARBA" id="ARBA00008010"/>
    </source>
</evidence>
<keyword evidence="5 12" id="KW-0378">Hydrolase</keyword>
<dbReference type="GO" id="GO:0000727">
    <property type="term" value="P:double-strand break repair via break-induced replication"/>
    <property type="evidence" value="ECO:0007669"/>
    <property type="project" value="TreeGrafter"/>
</dbReference>
<dbReference type="InterPro" id="IPR031327">
    <property type="entry name" value="MCM"/>
</dbReference>
<dbReference type="InterPro" id="IPR008049">
    <property type="entry name" value="MCM6"/>
</dbReference>
<dbReference type="PANTHER" id="PTHR11630">
    <property type="entry name" value="DNA REPLICATION LICENSING FACTOR MCM FAMILY MEMBER"/>
    <property type="match status" value="1"/>
</dbReference>
<dbReference type="InterPro" id="IPR027417">
    <property type="entry name" value="P-loop_NTPase"/>
</dbReference>
<accession>R7TIY6</accession>
<dbReference type="SMART" id="SM00350">
    <property type="entry name" value="MCM"/>
    <property type="match status" value="1"/>
</dbReference>
<dbReference type="Pfam" id="PF17207">
    <property type="entry name" value="MCM_OB"/>
    <property type="match status" value="1"/>
</dbReference>
<keyword evidence="6 12" id="KW-0347">Helicase</keyword>
<comment type="similarity">
    <text evidence="2 11">Belongs to the MCM family.</text>
</comment>
<dbReference type="FunFam" id="3.30.1640.10:FF:000004">
    <property type="entry name" value="DNA helicase"/>
    <property type="match status" value="1"/>
</dbReference>
<dbReference type="CDD" id="cd17757">
    <property type="entry name" value="MCM6"/>
    <property type="match status" value="1"/>
</dbReference>
<dbReference type="InterPro" id="IPR041562">
    <property type="entry name" value="MCM_lid"/>
</dbReference>
<dbReference type="Gene3D" id="3.30.1640.10">
    <property type="entry name" value="mini-chromosome maintenance (MCM) complex, chain A, domain 1"/>
    <property type="match status" value="1"/>
</dbReference>
<evidence type="ECO:0000256" key="8">
    <source>
        <dbReference type="ARBA" id="ARBA00023125"/>
    </source>
</evidence>
<dbReference type="SUPFAM" id="SSF52540">
    <property type="entry name" value="P-loop containing nucleoside triphosphate hydrolases"/>
    <property type="match status" value="1"/>
</dbReference>
<dbReference type="PROSITE" id="PS00847">
    <property type="entry name" value="MCM_1"/>
    <property type="match status" value="1"/>
</dbReference>
<dbReference type="InterPro" id="IPR033762">
    <property type="entry name" value="MCM_OB"/>
</dbReference>
<dbReference type="GO" id="GO:0016787">
    <property type="term" value="F:hydrolase activity"/>
    <property type="evidence" value="ECO:0007669"/>
    <property type="project" value="UniProtKB-KW"/>
</dbReference>
<evidence type="ECO:0000256" key="11">
    <source>
        <dbReference type="RuleBase" id="RU004070"/>
    </source>
</evidence>
<dbReference type="GO" id="GO:0005634">
    <property type="term" value="C:nucleus"/>
    <property type="evidence" value="ECO:0007669"/>
    <property type="project" value="UniProtKB-SubCell"/>
</dbReference>
<feature type="domain" description="MCM C-terminal AAA(+) ATPase" evidence="14">
    <location>
        <begin position="341"/>
        <end position="547"/>
    </location>
</feature>
<dbReference type="EnsemblMetazoa" id="CapteT205832">
    <property type="protein sequence ID" value="CapteP205832"/>
    <property type="gene ID" value="CapteG205832"/>
</dbReference>
<dbReference type="Pfam" id="PF18263">
    <property type="entry name" value="WHD_MCM6"/>
    <property type="match status" value="1"/>
</dbReference>
<evidence type="ECO:0000256" key="3">
    <source>
        <dbReference type="ARBA" id="ARBA00022705"/>
    </source>
</evidence>
<evidence type="ECO:0000313" key="16">
    <source>
        <dbReference type="EnsemblMetazoa" id="CapteP205832"/>
    </source>
</evidence>
<dbReference type="FunFam" id="1.20.58.870:FF:000001">
    <property type="entry name" value="DNA helicase"/>
    <property type="match status" value="1"/>
</dbReference>
<evidence type="ECO:0000256" key="10">
    <source>
        <dbReference type="ARBA" id="ARBA00023306"/>
    </source>
</evidence>
<dbReference type="Pfam" id="PF17855">
    <property type="entry name" value="MCM_lid"/>
    <property type="match status" value="1"/>
</dbReference>
<keyword evidence="17" id="KW-1185">Reference proteome</keyword>
<dbReference type="AlphaFoldDB" id="R7TIY6"/>
<dbReference type="Pfam" id="PF14551">
    <property type="entry name" value="MCM_N"/>
    <property type="match status" value="1"/>
</dbReference>
<proteinExistence type="inferred from homology"/>
<dbReference type="GO" id="GO:0042555">
    <property type="term" value="C:MCM complex"/>
    <property type="evidence" value="ECO:0007669"/>
    <property type="project" value="UniProtKB-UniRule"/>
</dbReference>
<gene>
    <name evidence="15" type="ORF">CAPTEDRAFT_205832</name>
</gene>
<dbReference type="EMBL" id="AMQN01013994">
    <property type="status" value="NOT_ANNOTATED_CDS"/>
    <property type="molecule type" value="Genomic_DNA"/>
</dbReference>
<dbReference type="InterPro" id="IPR012340">
    <property type="entry name" value="NA-bd_OB-fold"/>
</dbReference>
<dbReference type="InterPro" id="IPR041024">
    <property type="entry name" value="Mcm6_C"/>
</dbReference>
<evidence type="ECO:0000256" key="1">
    <source>
        <dbReference type="ARBA" id="ARBA00004123"/>
    </source>
</evidence>
<dbReference type="PROSITE" id="PS50051">
    <property type="entry name" value="MCM_2"/>
    <property type="match status" value="1"/>
</dbReference>
<keyword evidence="8 11" id="KW-0238">DNA-binding</keyword>
<dbReference type="GO" id="GO:1990518">
    <property type="term" value="F:single-stranded 3'-5' DNA helicase activity"/>
    <property type="evidence" value="ECO:0007669"/>
    <property type="project" value="TreeGrafter"/>
</dbReference>
<protein>
    <recommendedName>
        <fullName evidence="12">DNA replication licensing factor MCM6</fullName>
        <ecNumber evidence="12">3.6.4.12</ecNumber>
    </recommendedName>
</protein>
<dbReference type="Gene3D" id="3.40.50.300">
    <property type="entry name" value="P-loop containing nucleotide triphosphate hydrolases"/>
    <property type="match status" value="1"/>
</dbReference>
<dbReference type="FunFam" id="2.20.28.10:FF:000003">
    <property type="entry name" value="DNA helicase"/>
    <property type="match status" value="1"/>
</dbReference>
<evidence type="ECO:0000256" key="4">
    <source>
        <dbReference type="ARBA" id="ARBA00022741"/>
    </source>
</evidence>
<evidence type="ECO:0000256" key="7">
    <source>
        <dbReference type="ARBA" id="ARBA00022840"/>
    </source>
</evidence>
<dbReference type="FunFam" id="2.40.50.140:FF:000091">
    <property type="entry name" value="DNA helicase"/>
    <property type="match status" value="1"/>
</dbReference>
<dbReference type="GO" id="GO:0005524">
    <property type="term" value="F:ATP binding"/>
    <property type="evidence" value="ECO:0007669"/>
    <property type="project" value="UniProtKB-UniRule"/>
</dbReference>
<keyword evidence="3 12" id="KW-0235">DNA replication</keyword>
<keyword evidence="4 11" id="KW-0547">Nucleotide-binding</keyword>
<dbReference type="FunFam" id="3.40.50.300:FF:000115">
    <property type="entry name" value="DNA helicase"/>
    <property type="match status" value="1"/>
</dbReference>
<reference evidence="17" key="1">
    <citation type="submission" date="2012-12" db="EMBL/GenBank/DDBJ databases">
        <authorList>
            <person name="Hellsten U."/>
            <person name="Grimwood J."/>
            <person name="Chapman J.A."/>
            <person name="Shapiro H."/>
            <person name="Aerts A."/>
            <person name="Otillar R.P."/>
            <person name="Terry A.Y."/>
            <person name="Boore J.L."/>
            <person name="Simakov O."/>
            <person name="Marletaz F."/>
            <person name="Cho S.-J."/>
            <person name="Edsinger-Gonzales E."/>
            <person name="Havlak P."/>
            <person name="Kuo D.-H."/>
            <person name="Larsson T."/>
            <person name="Lv J."/>
            <person name="Arendt D."/>
            <person name="Savage R."/>
            <person name="Osoegawa K."/>
            <person name="de Jong P."/>
            <person name="Lindberg D.R."/>
            <person name="Seaver E.C."/>
            <person name="Weisblat D.A."/>
            <person name="Putnam N.H."/>
            <person name="Grigoriev I.V."/>
            <person name="Rokhsar D.S."/>
        </authorList>
    </citation>
    <scope>NUCLEOTIDE SEQUENCE</scope>
    <source>
        <strain evidence="17">I ESC-2004</strain>
    </source>
</reference>
<dbReference type="Gene3D" id="1.20.58.870">
    <property type="match status" value="1"/>
</dbReference>
<dbReference type="PRINTS" id="PR01662">
    <property type="entry name" value="MCMPROTEIN6"/>
</dbReference>
<dbReference type="HOGENOM" id="CLU_000995_3_2_1"/>
<dbReference type="InterPro" id="IPR001208">
    <property type="entry name" value="MCM_dom"/>
</dbReference>
<comment type="subunit">
    <text evidence="12">Component of the MCM2-7 complex.</text>
</comment>
<dbReference type="PANTHER" id="PTHR11630:SF43">
    <property type="entry name" value="DNA REPLICATION LICENSING FACTOR MCM6"/>
    <property type="match status" value="1"/>
</dbReference>
<feature type="region of interest" description="Disordered" evidence="13">
    <location>
        <begin position="670"/>
        <end position="692"/>
    </location>
</feature>
<comment type="function">
    <text evidence="12">Acts as component of the MCM2-7 complex (MCM complex) which is the replicative helicase essential for 'once per cell cycle' DNA replication initiation and elongation in eukaryotic cells. The active ATPase sites in the MCM2-7 ring are formed through the interaction surfaces of two neighboring subunits such that a critical structure of a conserved arginine finger motif is provided in trans relative to the ATP-binding site of the Walker A box of the adjacent subunit. The six ATPase active sites, however, are likely to contribute differentially to the complex helicase activity.</text>
</comment>
<evidence type="ECO:0000256" key="6">
    <source>
        <dbReference type="ARBA" id="ARBA00022806"/>
    </source>
</evidence>
<dbReference type="FunCoup" id="R7TIY6">
    <property type="interactions" value="1365"/>
</dbReference>
<comment type="catalytic activity">
    <reaction evidence="12">
        <text>ATP + H2O = ADP + phosphate + H(+)</text>
        <dbReference type="Rhea" id="RHEA:13065"/>
        <dbReference type="ChEBI" id="CHEBI:15377"/>
        <dbReference type="ChEBI" id="CHEBI:15378"/>
        <dbReference type="ChEBI" id="CHEBI:30616"/>
        <dbReference type="ChEBI" id="CHEBI:43474"/>
        <dbReference type="ChEBI" id="CHEBI:456216"/>
        <dbReference type="EC" id="3.6.4.12"/>
    </reaction>
</comment>
<dbReference type="OrthoDB" id="1744952at2759"/>
<keyword evidence="7 11" id="KW-0067">ATP-binding</keyword>
<dbReference type="OMA" id="RHQQTDK"/>
<name>R7TIY6_CAPTE</name>
<dbReference type="InterPro" id="IPR027925">
    <property type="entry name" value="MCM_N"/>
</dbReference>
<dbReference type="PRINTS" id="PR01657">
    <property type="entry name" value="MCMFAMILY"/>
</dbReference>
<evidence type="ECO:0000256" key="9">
    <source>
        <dbReference type="ARBA" id="ARBA00023242"/>
    </source>
</evidence>
<evidence type="ECO:0000313" key="17">
    <source>
        <dbReference type="Proteomes" id="UP000014760"/>
    </source>
</evidence>
<evidence type="ECO:0000256" key="12">
    <source>
        <dbReference type="RuleBase" id="RU368064"/>
    </source>
</evidence>
<evidence type="ECO:0000256" key="13">
    <source>
        <dbReference type="SAM" id="MobiDB-lite"/>
    </source>
</evidence>
<evidence type="ECO:0000313" key="15">
    <source>
        <dbReference type="EMBL" id="ELT91060.1"/>
    </source>
</evidence>
<evidence type="ECO:0000259" key="14">
    <source>
        <dbReference type="PROSITE" id="PS50051"/>
    </source>
</evidence>
<comment type="subcellular location">
    <subcellularLocation>
        <location evidence="1 12">Nucleus</location>
    </subcellularLocation>
</comment>
<dbReference type="SUPFAM" id="SSF50249">
    <property type="entry name" value="Nucleic acid-binding proteins"/>
    <property type="match status" value="1"/>
</dbReference>
<dbReference type="EMBL" id="KB310663">
    <property type="protein sequence ID" value="ELT91060.1"/>
    <property type="molecule type" value="Genomic_DNA"/>
</dbReference>
<dbReference type="Gene3D" id="2.40.50.140">
    <property type="entry name" value="Nucleic acid-binding proteins"/>
    <property type="match status" value="1"/>
</dbReference>
<reference evidence="16" key="3">
    <citation type="submission" date="2015-06" db="UniProtKB">
        <authorList>
            <consortium name="EnsemblMetazoa"/>
        </authorList>
    </citation>
    <scope>IDENTIFICATION</scope>
</reference>
<dbReference type="Proteomes" id="UP000014760">
    <property type="component" value="Unassembled WGS sequence"/>
</dbReference>
<dbReference type="EC" id="3.6.4.12" evidence="12"/>
<dbReference type="STRING" id="283909.R7TIY6"/>